<dbReference type="SMART" id="SM00490">
    <property type="entry name" value="HELICc"/>
    <property type="match status" value="1"/>
</dbReference>
<dbReference type="GO" id="GO:0005524">
    <property type="term" value="F:ATP binding"/>
    <property type="evidence" value="ECO:0007669"/>
    <property type="project" value="UniProtKB-KW"/>
</dbReference>
<dbReference type="EMBL" id="LR877161">
    <property type="protein sequence ID" value="CAD2220386.1"/>
    <property type="molecule type" value="Genomic_DNA"/>
</dbReference>
<accession>A0A7G2CKN4</accession>
<dbReference type="GO" id="GO:0016787">
    <property type="term" value="F:hydrolase activity"/>
    <property type="evidence" value="ECO:0007669"/>
    <property type="project" value="UniProtKB-KW"/>
</dbReference>
<dbReference type="VEuPathDB" id="TriTrypDB:ADEAN_000790400"/>
<dbReference type="AlphaFoldDB" id="A0A7G2CKN4"/>
<sequence>MRSRVTVVGASLCTLHVSSSYPTSITTAQRYIIVPRQLKAYGGTFARSVGERNTDVASDVVLQSLTAPRGSSTSLLAKRRVKTKTVDNFRDMHFLNEELLQFLDEKHITTPSPIQQSAMEVILQQRRVAPTPTDLLSLPEQSESLSEDELYQKMRNRNATASSKEKSVLLAAPHGEGKTLAYLLPIYQNMLKDRDVYKIPLRERRPRTILLAPTRESIQQLRHICGQLDEKTGLKSICFTSKKRAKYHLNRLLKENVADVLIMHPRAVLSLIRSRRLFLDDLRYIVVDEADVMLSSQHDHAAVQLLSKIKKRNLYRHLWPVQTQVVFSAPYITRKLEYYIGKRFPQTVPCFYKEQMHRPPTTLQHRFMPVRHEKEKLPILIHLLKKHGHVPRSVETEKEQEEVLRHRYKLSGTFDAWRQAHTDLYNPEEESAVASEVLLLSGAEENESSLIVEEENPLPTTATSAAPSSPAELQAFMKEQEKQQRQLARQRRHQTQAATPTEARDSSYQQYPRDPRARFHLEHVRPVQWNYLTTVAAPFETPTPRVVFAPGQRCVIFFPTIDAAIALYYHLRREGFAVSLLHAALPVAVRKEMYQDFCSGRTNILCTTDIAARGLDVHVDLVINFQMPSSAQQYLSRAGRTARMGRRGKLYSLYTKRQGVMVSAVKAFLKRALPLEGITNDKLAMTQPRYSEWRTHRINALSRSYVSLISSKTIPAKLEKVYLKHNATWRPLFRPQGTSIHAGVPERQQQS</sequence>
<dbReference type="SUPFAM" id="SSF52540">
    <property type="entry name" value="P-loop containing nucleoside triphosphate hydrolases"/>
    <property type="match status" value="1"/>
</dbReference>
<proteinExistence type="predicted"/>
<keyword evidence="4" id="KW-0067">ATP-binding</keyword>
<evidence type="ECO:0000313" key="8">
    <source>
        <dbReference type="EMBL" id="CAD2220386.1"/>
    </source>
</evidence>
<dbReference type="Pfam" id="PF00270">
    <property type="entry name" value="DEAD"/>
    <property type="match status" value="1"/>
</dbReference>
<feature type="region of interest" description="Disordered" evidence="5">
    <location>
        <begin position="479"/>
        <end position="511"/>
    </location>
</feature>
<dbReference type="PROSITE" id="PS51192">
    <property type="entry name" value="HELICASE_ATP_BIND_1"/>
    <property type="match status" value="1"/>
</dbReference>
<dbReference type="InterPro" id="IPR014001">
    <property type="entry name" value="Helicase_ATP-bd"/>
</dbReference>
<evidence type="ECO:0000256" key="4">
    <source>
        <dbReference type="ARBA" id="ARBA00022840"/>
    </source>
</evidence>
<gene>
    <name evidence="8" type="ORF">ADEAN_000790400</name>
</gene>
<dbReference type="GO" id="GO:0003676">
    <property type="term" value="F:nucleic acid binding"/>
    <property type="evidence" value="ECO:0007669"/>
    <property type="project" value="InterPro"/>
</dbReference>
<keyword evidence="9" id="KW-1185">Reference proteome</keyword>
<keyword evidence="2" id="KW-0378">Hydrolase</keyword>
<dbReference type="PANTHER" id="PTHR47960">
    <property type="entry name" value="DEAD-BOX ATP-DEPENDENT RNA HELICASE 50"/>
    <property type="match status" value="1"/>
</dbReference>
<dbReference type="CDD" id="cd18787">
    <property type="entry name" value="SF2_C_DEAD"/>
    <property type="match status" value="1"/>
</dbReference>
<evidence type="ECO:0000256" key="2">
    <source>
        <dbReference type="ARBA" id="ARBA00022801"/>
    </source>
</evidence>
<keyword evidence="1" id="KW-0547">Nucleotide-binding</keyword>
<dbReference type="Gene3D" id="3.40.50.300">
    <property type="entry name" value="P-loop containing nucleotide triphosphate hydrolases"/>
    <property type="match status" value="2"/>
</dbReference>
<dbReference type="OrthoDB" id="10256233at2759"/>
<dbReference type="PROSITE" id="PS51194">
    <property type="entry name" value="HELICASE_CTER"/>
    <property type="match status" value="1"/>
</dbReference>
<evidence type="ECO:0000259" key="7">
    <source>
        <dbReference type="PROSITE" id="PS51194"/>
    </source>
</evidence>
<evidence type="ECO:0000313" key="9">
    <source>
        <dbReference type="Proteomes" id="UP000515908"/>
    </source>
</evidence>
<dbReference type="GO" id="GO:0004386">
    <property type="term" value="F:helicase activity"/>
    <property type="evidence" value="ECO:0007669"/>
    <property type="project" value="UniProtKB-KW"/>
</dbReference>
<dbReference type="Proteomes" id="UP000515908">
    <property type="component" value="Chromosome 17"/>
</dbReference>
<reference evidence="8 9" key="1">
    <citation type="submission" date="2020-08" db="EMBL/GenBank/DDBJ databases">
        <authorList>
            <person name="Newling K."/>
            <person name="Davey J."/>
            <person name="Forrester S."/>
        </authorList>
    </citation>
    <scope>NUCLEOTIDE SEQUENCE [LARGE SCALE GENOMIC DNA]</scope>
    <source>
        <strain evidence="9">Crithidia deanei Carvalho (ATCC PRA-265)</strain>
    </source>
</reference>
<evidence type="ECO:0000256" key="5">
    <source>
        <dbReference type="SAM" id="MobiDB-lite"/>
    </source>
</evidence>
<evidence type="ECO:0000256" key="3">
    <source>
        <dbReference type="ARBA" id="ARBA00022806"/>
    </source>
</evidence>
<dbReference type="SMART" id="SM00487">
    <property type="entry name" value="DEXDc"/>
    <property type="match status" value="1"/>
</dbReference>
<feature type="domain" description="Helicase ATP-binding" evidence="6">
    <location>
        <begin position="159"/>
        <end position="349"/>
    </location>
</feature>
<organism evidence="8 9">
    <name type="scientific">Angomonas deanei</name>
    <dbReference type="NCBI Taxonomy" id="59799"/>
    <lineage>
        <taxon>Eukaryota</taxon>
        <taxon>Discoba</taxon>
        <taxon>Euglenozoa</taxon>
        <taxon>Kinetoplastea</taxon>
        <taxon>Metakinetoplastina</taxon>
        <taxon>Trypanosomatida</taxon>
        <taxon>Trypanosomatidae</taxon>
        <taxon>Strigomonadinae</taxon>
        <taxon>Angomonas</taxon>
    </lineage>
</organism>
<dbReference type="Pfam" id="PF00271">
    <property type="entry name" value="Helicase_C"/>
    <property type="match status" value="1"/>
</dbReference>
<dbReference type="InterPro" id="IPR001650">
    <property type="entry name" value="Helicase_C-like"/>
</dbReference>
<name>A0A7G2CKN4_9TRYP</name>
<feature type="domain" description="Helicase C-terminal" evidence="7">
    <location>
        <begin position="541"/>
        <end position="686"/>
    </location>
</feature>
<evidence type="ECO:0000259" key="6">
    <source>
        <dbReference type="PROSITE" id="PS51192"/>
    </source>
</evidence>
<dbReference type="InterPro" id="IPR027417">
    <property type="entry name" value="P-loop_NTPase"/>
</dbReference>
<dbReference type="InterPro" id="IPR011545">
    <property type="entry name" value="DEAD/DEAH_box_helicase_dom"/>
</dbReference>
<keyword evidence="3 8" id="KW-0347">Helicase</keyword>
<evidence type="ECO:0000256" key="1">
    <source>
        <dbReference type="ARBA" id="ARBA00022741"/>
    </source>
</evidence>
<protein>
    <submittedName>
        <fullName evidence="8">DEAD/DEAH box helicase/Helicase conserved C-terminal domain containing protein, putative</fullName>
    </submittedName>
</protein>